<dbReference type="CDD" id="cd01894">
    <property type="entry name" value="EngA1"/>
    <property type="match status" value="1"/>
</dbReference>
<comment type="subunit">
    <text evidence="8">Associates with the 50S ribosomal subunit.</text>
</comment>
<dbReference type="PROSITE" id="PS51712">
    <property type="entry name" value="G_ENGA"/>
    <property type="match status" value="2"/>
</dbReference>
<dbReference type="InterPro" id="IPR032859">
    <property type="entry name" value="KH_dom-like"/>
</dbReference>
<evidence type="ECO:0000313" key="13">
    <source>
        <dbReference type="Proteomes" id="UP000221024"/>
    </source>
</evidence>
<comment type="function">
    <text evidence="8 10">GTPase that plays an essential role in the late steps of ribosome biogenesis.</text>
</comment>
<gene>
    <name evidence="8" type="primary">der</name>
    <name evidence="12" type="ORF">CRI93_05290</name>
</gene>
<dbReference type="RefSeq" id="WP_098061585.1">
    <property type="nucleotide sequence ID" value="NZ_PDEP01000004.1"/>
</dbReference>
<evidence type="ECO:0000256" key="6">
    <source>
        <dbReference type="ARBA" id="ARBA00023134"/>
    </source>
</evidence>
<comment type="caution">
    <text evidence="12">The sequence shown here is derived from an EMBL/GenBank/DDBJ whole genome shotgun (WGS) entry which is preliminary data.</text>
</comment>
<sequence length="432" mass="48561">MLVAIVGRPNVGKSTLFNRLTGRKRAIVDDQPGVTRDRVYGEIEWGGRTIPVVDTGGYVPHSAERFESAIREQVDIALSDADVVLFVTDVTTGITDIDEEMTQRFRRSDTPVLLVANKADNDERRWAANEMYGLGFDEIYPVSASNGIGTGELLDALLEKLPETEETALDERTGIAVIGRPNVGKSSFINALLGFDRSIVTEISGTTRDAVHSQVEYEGRELTLIDTAGLRKKAKVKENIEFYSALRSERAVREADVCILMVDATVGLENQDVRVFRQAEKHKKGMVLAVNKWDLVEKDTKTAKRYEEYFHRILDRQSHVPIVFTSAVTRQRVYKVLDTALEVADERAKRVSTSTLNDMVQAAVEAHHPPTYRGNYVRIKYATQVRADPPVFAFFCNHPDGVKESYRRYLEGKLRKSFGFDGVPLTLVFKQK</sequence>
<dbReference type="InterPro" id="IPR006073">
    <property type="entry name" value="GTP-bd"/>
</dbReference>
<dbReference type="NCBIfam" id="TIGR03594">
    <property type="entry name" value="GTPase_EngA"/>
    <property type="match status" value="1"/>
</dbReference>
<keyword evidence="6 8" id="KW-0342">GTP-binding</keyword>
<dbReference type="CDD" id="cd01895">
    <property type="entry name" value="EngA2"/>
    <property type="match status" value="1"/>
</dbReference>
<dbReference type="PANTHER" id="PTHR43834:SF6">
    <property type="entry name" value="GTPASE DER"/>
    <property type="match status" value="1"/>
</dbReference>
<evidence type="ECO:0000256" key="8">
    <source>
        <dbReference type="HAMAP-Rule" id="MF_00195"/>
    </source>
</evidence>
<evidence type="ECO:0000256" key="9">
    <source>
        <dbReference type="PROSITE-ProRule" id="PRU01049"/>
    </source>
</evidence>
<proteinExistence type="inferred from homology"/>
<name>A0A2H3P6A8_9BACT</name>
<feature type="binding site" evidence="8">
    <location>
        <begin position="179"/>
        <end position="186"/>
    </location>
    <ligand>
        <name>GTP</name>
        <dbReference type="ChEBI" id="CHEBI:37565"/>
        <label>2</label>
    </ligand>
</feature>
<reference evidence="12 13" key="1">
    <citation type="submission" date="2017-10" db="EMBL/GenBank/DDBJ databases">
        <title>Draft genome of Longimonas halophila.</title>
        <authorList>
            <person name="Goh K.M."/>
            <person name="Shamsir M.S."/>
            <person name="Lim S.W."/>
        </authorList>
    </citation>
    <scope>NUCLEOTIDE SEQUENCE [LARGE SCALE GENOMIC DNA]</scope>
    <source>
        <strain evidence="12 13">KCTC 42399</strain>
    </source>
</reference>
<keyword evidence="4 10" id="KW-0677">Repeat</keyword>
<evidence type="ECO:0000256" key="10">
    <source>
        <dbReference type="RuleBase" id="RU004481"/>
    </source>
</evidence>
<dbReference type="InterPro" id="IPR031166">
    <property type="entry name" value="G_ENGA"/>
</dbReference>
<keyword evidence="13" id="KW-1185">Reference proteome</keyword>
<dbReference type="FunFam" id="3.40.50.300:FF:000040">
    <property type="entry name" value="GTPase Der"/>
    <property type="match status" value="1"/>
</dbReference>
<evidence type="ECO:0000313" key="12">
    <source>
        <dbReference type="EMBL" id="PEN07862.1"/>
    </source>
</evidence>
<dbReference type="Pfam" id="PF01926">
    <property type="entry name" value="MMR_HSR1"/>
    <property type="match status" value="2"/>
</dbReference>
<dbReference type="HAMAP" id="MF_00195">
    <property type="entry name" value="GTPase_Der"/>
    <property type="match status" value="1"/>
</dbReference>
<dbReference type="InterPro" id="IPR016484">
    <property type="entry name" value="GTPase_Der"/>
</dbReference>
<evidence type="ECO:0000256" key="2">
    <source>
        <dbReference type="ARBA" id="ARBA00020953"/>
    </source>
</evidence>
<dbReference type="InterPro" id="IPR027417">
    <property type="entry name" value="P-loop_NTPase"/>
</dbReference>
<keyword evidence="5 8" id="KW-0547">Nucleotide-binding</keyword>
<dbReference type="InterPro" id="IPR015946">
    <property type="entry name" value="KH_dom-like_a/b"/>
</dbReference>
<dbReference type="GO" id="GO:0005525">
    <property type="term" value="F:GTP binding"/>
    <property type="evidence" value="ECO:0007669"/>
    <property type="project" value="UniProtKB-UniRule"/>
</dbReference>
<dbReference type="OrthoDB" id="9805918at2"/>
<dbReference type="Pfam" id="PF14714">
    <property type="entry name" value="KH_dom-like"/>
    <property type="match status" value="1"/>
</dbReference>
<evidence type="ECO:0000256" key="4">
    <source>
        <dbReference type="ARBA" id="ARBA00022737"/>
    </source>
</evidence>
<feature type="binding site" evidence="8">
    <location>
        <begin position="7"/>
        <end position="14"/>
    </location>
    <ligand>
        <name>GTP</name>
        <dbReference type="ChEBI" id="CHEBI:37565"/>
        <label>1</label>
    </ligand>
</feature>
<dbReference type="PIRSF" id="PIRSF006485">
    <property type="entry name" value="GTP-binding_EngA"/>
    <property type="match status" value="1"/>
</dbReference>
<comment type="similarity">
    <text evidence="1 8 9 10">Belongs to the TRAFAC class TrmE-Era-EngA-EngB-Septin-like GTPase superfamily. EngA (Der) GTPase family.</text>
</comment>
<dbReference type="Gene3D" id="3.40.50.300">
    <property type="entry name" value="P-loop containing nucleotide triphosphate hydrolases"/>
    <property type="match status" value="2"/>
</dbReference>
<dbReference type="FunFam" id="3.30.300.20:FF:000004">
    <property type="entry name" value="GTPase Der"/>
    <property type="match status" value="1"/>
</dbReference>
<dbReference type="SUPFAM" id="SSF52540">
    <property type="entry name" value="P-loop containing nucleoside triphosphate hydrolases"/>
    <property type="match status" value="2"/>
</dbReference>
<feature type="domain" description="EngA-type G" evidence="11">
    <location>
        <begin position="173"/>
        <end position="348"/>
    </location>
</feature>
<evidence type="ECO:0000256" key="3">
    <source>
        <dbReference type="ARBA" id="ARBA00022517"/>
    </source>
</evidence>
<keyword evidence="3 8" id="KW-0690">Ribosome biogenesis</keyword>
<evidence type="ECO:0000256" key="7">
    <source>
        <dbReference type="ARBA" id="ARBA00032345"/>
    </source>
</evidence>
<evidence type="ECO:0000256" key="5">
    <source>
        <dbReference type="ARBA" id="ARBA00022741"/>
    </source>
</evidence>
<dbReference type="GO" id="GO:0043022">
    <property type="term" value="F:ribosome binding"/>
    <property type="evidence" value="ECO:0007669"/>
    <property type="project" value="TreeGrafter"/>
</dbReference>
<feature type="binding site" evidence="8">
    <location>
        <begin position="117"/>
        <end position="120"/>
    </location>
    <ligand>
        <name>GTP</name>
        <dbReference type="ChEBI" id="CHEBI:37565"/>
        <label>1</label>
    </ligand>
</feature>
<feature type="binding site" evidence="8">
    <location>
        <begin position="54"/>
        <end position="58"/>
    </location>
    <ligand>
        <name>GTP</name>
        <dbReference type="ChEBI" id="CHEBI:37565"/>
        <label>1</label>
    </ligand>
</feature>
<dbReference type="AlphaFoldDB" id="A0A2H3P6A8"/>
<dbReference type="Proteomes" id="UP000221024">
    <property type="component" value="Unassembled WGS sequence"/>
</dbReference>
<accession>A0A2H3P6A8</accession>
<dbReference type="PRINTS" id="PR00326">
    <property type="entry name" value="GTP1OBG"/>
</dbReference>
<feature type="domain" description="EngA-type G" evidence="11">
    <location>
        <begin position="1"/>
        <end position="165"/>
    </location>
</feature>
<dbReference type="InterPro" id="IPR005225">
    <property type="entry name" value="Small_GTP-bd"/>
</dbReference>
<dbReference type="EMBL" id="PDEP01000004">
    <property type="protein sequence ID" value="PEN07862.1"/>
    <property type="molecule type" value="Genomic_DNA"/>
</dbReference>
<protein>
    <recommendedName>
        <fullName evidence="2 8">GTPase Der</fullName>
    </recommendedName>
    <alternativeName>
        <fullName evidence="7 8">GTP-binding protein EngA</fullName>
    </alternativeName>
</protein>
<dbReference type="NCBIfam" id="TIGR00231">
    <property type="entry name" value="small_GTP"/>
    <property type="match status" value="2"/>
</dbReference>
<dbReference type="Gene3D" id="3.30.300.20">
    <property type="match status" value="1"/>
</dbReference>
<feature type="binding site" evidence="8">
    <location>
        <begin position="226"/>
        <end position="230"/>
    </location>
    <ligand>
        <name>GTP</name>
        <dbReference type="ChEBI" id="CHEBI:37565"/>
        <label>2</label>
    </ligand>
</feature>
<dbReference type="FunFam" id="3.40.50.300:FF:000057">
    <property type="entry name" value="GTPase Der"/>
    <property type="match status" value="1"/>
</dbReference>
<feature type="binding site" evidence="8">
    <location>
        <begin position="291"/>
        <end position="294"/>
    </location>
    <ligand>
        <name>GTP</name>
        <dbReference type="ChEBI" id="CHEBI:37565"/>
        <label>2</label>
    </ligand>
</feature>
<evidence type="ECO:0000256" key="1">
    <source>
        <dbReference type="ARBA" id="ARBA00008279"/>
    </source>
</evidence>
<evidence type="ECO:0000259" key="11">
    <source>
        <dbReference type="PROSITE" id="PS51712"/>
    </source>
</evidence>
<organism evidence="12 13">
    <name type="scientific">Longimonas halophila</name>
    <dbReference type="NCBI Taxonomy" id="1469170"/>
    <lineage>
        <taxon>Bacteria</taxon>
        <taxon>Pseudomonadati</taxon>
        <taxon>Rhodothermota</taxon>
        <taxon>Rhodothermia</taxon>
        <taxon>Rhodothermales</taxon>
        <taxon>Salisaetaceae</taxon>
        <taxon>Longimonas</taxon>
    </lineage>
</organism>
<dbReference type="GO" id="GO:0042254">
    <property type="term" value="P:ribosome biogenesis"/>
    <property type="evidence" value="ECO:0007669"/>
    <property type="project" value="UniProtKB-KW"/>
</dbReference>
<dbReference type="PANTHER" id="PTHR43834">
    <property type="entry name" value="GTPASE DER"/>
    <property type="match status" value="1"/>
</dbReference>